<dbReference type="InterPro" id="IPR013783">
    <property type="entry name" value="Ig-like_fold"/>
</dbReference>
<proteinExistence type="predicted"/>
<dbReference type="SMART" id="SM00407">
    <property type="entry name" value="IGc1"/>
    <property type="match status" value="1"/>
</dbReference>
<dbReference type="SUPFAM" id="SSF48726">
    <property type="entry name" value="Immunoglobulin"/>
    <property type="match status" value="1"/>
</dbReference>
<dbReference type="Gene3D" id="2.60.40.10">
    <property type="entry name" value="Immunoglobulins"/>
    <property type="match status" value="1"/>
</dbReference>
<dbReference type="InterPro" id="IPR050380">
    <property type="entry name" value="Immune_Resp_Modulators"/>
</dbReference>
<dbReference type="Pfam" id="PF07654">
    <property type="entry name" value="C1-set"/>
    <property type="match status" value="1"/>
</dbReference>
<dbReference type="InterPro" id="IPR003597">
    <property type="entry name" value="Ig_C1-set"/>
</dbReference>
<evidence type="ECO:0000313" key="4">
    <source>
        <dbReference type="Proteomes" id="UP000694421"/>
    </source>
</evidence>
<reference evidence="3" key="1">
    <citation type="submission" date="2025-08" db="UniProtKB">
        <authorList>
            <consortium name="Ensembl"/>
        </authorList>
    </citation>
    <scope>IDENTIFICATION</scope>
</reference>
<dbReference type="AlphaFoldDB" id="A0A8D0BBK4"/>
<sequence>MQPKGDNFISDLLEPASPEVTAFYTSEVEGFKRLVCFANNFYPKNIDIQWSVKGHKLNCSTDSSTLVSLANGRFQRTCSSILSEEEWSKAGICTCTVNHSSIHTLIRKDLQSPESVGGCILKFYIKVIIKEVFVSSLVGIFYPNAMGRSFTPYTDPHGQLTQQSYF</sequence>
<name>A0A8D0BBK4_SALMN</name>
<dbReference type="Ensembl" id="ENSSMRT00000006723.1">
    <property type="protein sequence ID" value="ENSSMRP00000005729.1"/>
    <property type="gene ID" value="ENSSMRG00000004630.1"/>
</dbReference>
<reference evidence="3" key="2">
    <citation type="submission" date="2025-09" db="UniProtKB">
        <authorList>
            <consortium name="Ensembl"/>
        </authorList>
    </citation>
    <scope>IDENTIFICATION</scope>
</reference>
<keyword evidence="1" id="KW-0393">Immunoglobulin domain</keyword>
<dbReference type="InterPro" id="IPR036179">
    <property type="entry name" value="Ig-like_dom_sf"/>
</dbReference>
<feature type="domain" description="Ig-like" evidence="2">
    <location>
        <begin position="18"/>
        <end position="111"/>
    </location>
</feature>
<evidence type="ECO:0000259" key="2">
    <source>
        <dbReference type="PROSITE" id="PS50835"/>
    </source>
</evidence>
<protein>
    <recommendedName>
        <fullName evidence="2">Ig-like domain-containing protein</fullName>
    </recommendedName>
</protein>
<keyword evidence="4" id="KW-1185">Reference proteome</keyword>
<dbReference type="InterPro" id="IPR007110">
    <property type="entry name" value="Ig-like_dom"/>
</dbReference>
<dbReference type="PANTHER" id="PTHR23411">
    <property type="entry name" value="TAPASIN"/>
    <property type="match status" value="1"/>
</dbReference>
<evidence type="ECO:0000313" key="3">
    <source>
        <dbReference type="Ensembl" id="ENSSMRP00000005729.1"/>
    </source>
</evidence>
<dbReference type="Proteomes" id="UP000694421">
    <property type="component" value="Unplaced"/>
</dbReference>
<dbReference type="CDD" id="cd00098">
    <property type="entry name" value="IgC1"/>
    <property type="match status" value="1"/>
</dbReference>
<dbReference type="GeneTree" id="ENSGT00960000191498"/>
<evidence type="ECO:0000256" key="1">
    <source>
        <dbReference type="ARBA" id="ARBA00023319"/>
    </source>
</evidence>
<organism evidence="3 4">
    <name type="scientific">Salvator merianae</name>
    <name type="common">Argentine black and white tegu</name>
    <name type="synonym">Tupinambis merianae</name>
    <dbReference type="NCBI Taxonomy" id="96440"/>
    <lineage>
        <taxon>Eukaryota</taxon>
        <taxon>Metazoa</taxon>
        <taxon>Chordata</taxon>
        <taxon>Craniata</taxon>
        <taxon>Vertebrata</taxon>
        <taxon>Euteleostomi</taxon>
        <taxon>Lepidosauria</taxon>
        <taxon>Squamata</taxon>
        <taxon>Bifurcata</taxon>
        <taxon>Unidentata</taxon>
        <taxon>Episquamata</taxon>
        <taxon>Laterata</taxon>
        <taxon>Teiioidea</taxon>
        <taxon>Teiidae</taxon>
        <taxon>Salvator</taxon>
    </lineage>
</organism>
<dbReference type="PROSITE" id="PS50835">
    <property type="entry name" value="IG_LIKE"/>
    <property type="match status" value="1"/>
</dbReference>
<accession>A0A8D0BBK4</accession>